<dbReference type="Proteomes" id="UP000604661">
    <property type="component" value="Unassembled WGS sequence"/>
</dbReference>
<reference evidence="19 20" key="1">
    <citation type="journal article" date="2020" name="ISME J.">
        <title>Comparative genomics reveals insights into cyanobacterial evolution and habitat adaptation.</title>
        <authorList>
            <person name="Chen M.Y."/>
            <person name="Teng W.K."/>
            <person name="Zhao L."/>
            <person name="Hu C.X."/>
            <person name="Zhou Y.K."/>
            <person name="Han B.P."/>
            <person name="Song L.R."/>
            <person name="Shu W.S."/>
        </authorList>
    </citation>
    <scope>NUCLEOTIDE SEQUENCE [LARGE SCALE GENOMIC DNA]</scope>
    <source>
        <strain evidence="19 20">FACHB-391</strain>
    </source>
</reference>
<evidence type="ECO:0000256" key="5">
    <source>
        <dbReference type="ARBA" id="ARBA00022496"/>
    </source>
</evidence>
<keyword evidence="20" id="KW-1185">Reference proteome</keyword>
<organism evidence="19 20">
    <name type="scientific">Nostoc linckia FACHB-391</name>
    <dbReference type="NCBI Taxonomy" id="2692906"/>
    <lineage>
        <taxon>Bacteria</taxon>
        <taxon>Bacillati</taxon>
        <taxon>Cyanobacteriota</taxon>
        <taxon>Cyanophyceae</taxon>
        <taxon>Nostocales</taxon>
        <taxon>Nostocaceae</taxon>
        <taxon>Nostoc</taxon>
    </lineage>
</organism>
<feature type="region of interest" description="Disordered" evidence="15">
    <location>
        <begin position="58"/>
        <end position="90"/>
    </location>
</feature>
<comment type="caution">
    <text evidence="19">The sequence shown here is derived from an EMBL/GenBank/DDBJ whole genome shotgun (WGS) entry which is preliminary data.</text>
</comment>
<dbReference type="EMBL" id="JACJTE010000017">
    <property type="protein sequence ID" value="MBD2562253.1"/>
    <property type="molecule type" value="Genomic_DNA"/>
</dbReference>
<evidence type="ECO:0000256" key="2">
    <source>
        <dbReference type="ARBA" id="ARBA00009810"/>
    </source>
</evidence>
<keyword evidence="19" id="KW-0675">Receptor</keyword>
<proteinExistence type="inferred from homology"/>
<dbReference type="NCBIfam" id="TIGR01783">
    <property type="entry name" value="TonB-siderophor"/>
    <property type="match status" value="1"/>
</dbReference>
<evidence type="ECO:0000256" key="6">
    <source>
        <dbReference type="ARBA" id="ARBA00022692"/>
    </source>
</evidence>
<dbReference type="Pfam" id="PF00593">
    <property type="entry name" value="TonB_dep_Rec_b-barrel"/>
    <property type="match status" value="1"/>
</dbReference>
<feature type="domain" description="TonB-dependent receptor-like beta-barrel" evidence="16">
    <location>
        <begin position="462"/>
        <end position="897"/>
    </location>
</feature>
<gene>
    <name evidence="19" type="ORF">H6G95_16870</name>
</gene>
<comment type="subcellular location">
    <subcellularLocation>
        <location evidence="1 13">Cell outer membrane</location>
        <topology evidence="1 13">Multi-pass membrane protein</topology>
    </subcellularLocation>
</comment>
<keyword evidence="12 13" id="KW-0998">Cell outer membrane</keyword>
<dbReference type="Pfam" id="PF07715">
    <property type="entry name" value="Plug"/>
    <property type="match status" value="1"/>
</dbReference>
<evidence type="ECO:0000313" key="19">
    <source>
        <dbReference type="EMBL" id="MBD2562253.1"/>
    </source>
</evidence>
<dbReference type="Gene3D" id="2.170.130.10">
    <property type="entry name" value="TonB-dependent receptor, plug domain"/>
    <property type="match status" value="1"/>
</dbReference>
<dbReference type="InterPro" id="IPR012910">
    <property type="entry name" value="Plug_dom"/>
</dbReference>
<evidence type="ECO:0000256" key="13">
    <source>
        <dbReference type="PROSITE-ProRule" id="PRU01360"/>
    </source>
</evidence>
<evidence type="ECO:0000256" key="14">
    <source>
        <dbReference type="RuleBase" id="RU003357"/>
    </source>
</evidence>
<keyword evidence="3 13" id="KW-0813">Transport</keyword>
<keyword evidence="6 13" id="KW-0812">Transmembrane</keyword>
<accession>A0ABR8EYJ7</accession>
<dbReference type="Gene3D" id="2.40.170.20">
    <property type="entry name" value="TonB-dependent receptor, beta-barrel domain"/>
    <property type="match status" value="1"/>
</dbReference>
<protein>
    <submittedName>
        <fullName evidence="19">TonB-dependent siderophore receptor</fullName>
    </submittedName>
</protein>
<dbReference type="RefSeq" id="WP_190894838.1">
    <property type="nucleotide sequence ID" value="NZ_JACJTE010000017.1"/>
</dbReference>
<keyword evidence="7" id="KW-0732">Signal</keyword>
<dbReference type="PANTHER" id="PTHR32552:SF68">
    <property type="entry name" value="FERRICHROME OUTER MEMBRANE TRANSPORTER_PHAGE RECEPTOR"/>
    <property type="match status" value="1"/>
</dbReference>
<name>A0ABR8EYJ7_NOSLI</name>
<keyword evidence="11 13" id="KW-0472">Membrane</keyword>
<evidence type="ECO:0000259" key="18">
    <source>
        <dbReference type="Pfam" id="PF11741"/>
    </source>
</evidence>
<dbReference type="Pfam" id="PF11741">
    <property type="entry name" value="AMIN"/>
    <property type="match status" value="1"/>
</dbReference>
<feature type="domain" description="TonB-dependent receptor plug" evidence="17">
    <location>
        <begin position="291"/>
        <end position="389"/>
    </location>
</feature>
<evidence type="ECO:0000256" key="9">
    <source>
        <dbReference type="ARBA" id="ARBA00023065"/>
    </source>
</evidence>
<evidence type="ECO:0000256" key="7">
    <source>
        <dbReference type="ARBA" id="ARBA00022729"/>
    </source>
</evidence>
<evidence type="ECO:0000256" key="4">
    <source>
        <dbReference type="ARBA" id="ARBA00022452"/>
    </source>
</evidence>
<dbReference type="SUPFAM" id="SSF56935">
    <property type="entry name" value="Porins"/>
    <property type="match status" value="1"/>
</dbReference>
<evidence type="ECO:0000256" key="8">
    <source>
        <dbReference type="ARBA" id="ARBA00023004"/>
    </source>
</evidence>
<dbReference type="InterPro" id="IPR010105">
    <property type="entry name" value="TonB_sidphr_rcpt"/>
</dbReference>
<evidence type="ECO:0000256" key="12">
    <source>
        <dbReference type="ARBA" id="ARBA00023237"/>
    </source>
</evidence>
<feature type="region of interest" description="Disordered" evidence="15">
    <location>
        <begin position="229"/>
        <end position="294"/>
    </location>
</feature>
<dbReference type="InterPro" id="IPR021731">
    <property type="entry name" value="AMIN_dom"/>
</dbReference>
<feature type="compositionally biased region" description="Low complexity" evidence="15">
    <location>
        <begin position="229"/>
        <end position="240"/>
    </location>
</feature>
<comment type="similarity">
    <text evidence="2 13 14">Belongs to the TonB-dependent receptor family.</text>
</comment>
<dbReference type="CDD" id="cd01347">
    <property type="entry name" value="ligand_gated_channel"/>
    <property type="match status" value="1"/>
</dbReference>
<keyword evidence="9" id="KW-0406">Ion transport</keyword>
<dbReference type="InterPro" id="IPR000531">
    <property type="entry name" value="Beta-barrel_TonB"/>
</dbReference>
<keyword evidence="8" id="KW-0408">Iron</keyword>
<evidence type="ECO:0000256" key="1">
    <source>
        <dbReference type="ARBA" id="ARBA00004571"/>
    </source>
</evidence>
<dbReference type="InterPro" id="IPR036942">
    <property type="entry name" value="Beta-barrel_TonB_sf"/>
</dbReference>
<feature type="domain" description="AMIN" evidence="18">
    <location>
        <begin position="123"/>
        <end position="220"/>
    </location>
</feature>
<evidence type="ECO:0000256" key="15">
    <source>
        <dbReference type="SAM" id="MobiDB-lite"/>
    </source>
</evidence>
<sequence length="928" mass="101626">MKLDKLFQSLLLTGAVVVFISTPARSEETQGESSTAAFRKSTFKDTLGVRVQESVNRKSPVLASSNRKHRHFPSQVASSLGNAKSEKSNRKILQPSEIEQISQSAELLVQSPASSEVIQVTGVQANPTEQGVEVILQTTQGEQLQITNRSAENNFIADIPNAQLRLPSGDAFTFRSEKPVAGVTEITVTNVNANTVRVTVVGEKTLPTVELFDDNAGLVFGITSAAIATSPPQQPQTPQAGEKPASETPQETPSAGDEPIEDEPIELVVTGEQDGYRVRDSSTATKTDTPLRDIPQSIQVVPQQVLRDQQVRNPSEALRNVAGVSQGQNSASRSGAATINIRGFVATRDILRNGLRDPGSNIFNLANIERIEVLKGPASVLFGQGEFGGLINYVTKQPLTEPYYLLEASVGSFNFYRGAVDLTGPLNDSKTVLYRLNMEALTTESFVDFYEEQQYFVAPVLTWQISDRTKLTLEAEYLNRPRSSGNIGVPAVGSVLPNPNGRIPRNRNYTEPDSNDDISSLAVSYNLEHRFSENWELRNAFRFSRSDRDLDALISNALATDNRTLLRTASSSDSYAQFFNSDTYIVGEFITGSIQHQIVAGVNLTRQESGFLFIEREGASIDLFNPVYGQPIGDEILRAGNDSSTDTLGIYVQDQITLADNLKLLLGVRFDTFTGITKNLITNAEQNLSGDAFSPRVGIVYQPIAPISLYASYSRSFNPVTGVTFEGSAFQPERGTQYEVGVKADLTDRLSATLAFYDLTRSNVSTADPTPGRVGFFIQTGEQQSRGIEFNIGGEILSGWNIIAGYAYNDAQITQDNTLPVGNLLRNTPRNSFNLWTSYELQEGALKGLGIGLGLFYVGDRQGDLANTFELPSYFLTDAAIFYKQDRFRASLNFKNLFDVNYYDSAASRTSVNSGEPFTVQATVGWQF</sequence>
<dbReference type="InterPro" id="IPR039426">
    <property type="entry name" value="TonB-dep_rcpt-like"/>
</dbReference>
<keyword evidence="5" id="KW-0410">Iron transport</keyword>
<evidence type="ECO:0000256" key="3">
    <source>
        <dbReference type="ARBA" id="ARBA00022448"/>
    </source>
</evidence>
<evidence type="ECO:0000256" key="11">
    <source>
        <dbReference type="ARBA" id="ARBA00023136"/>
    </source>
</evidence>
<keyword evidence="10 14" id="KW-0798">TonB box</keyword>
<evidence type="ECO:0000256" key="10">
    <source>
        <dbReference type="ARBA" id="ARBA00023077"/>
    </source>
</evidence>
<dbReference type="PANTHER" id="PTHR32552">
    <property type="entry name" value="FERRICHROME IRON RECEPTOR-RELATED"/>
    <property type="match status" value="1"/>
</dbReference>
<evidence type="ECO:0000259" key="17">
    <source>
        <dbReference type="Pfam" id="PF07715"/>
    </source>
</evidence>
<evidence type="ECO:0000313" key="20">
    <source>
        <dbReference type="Proteomes" id="UP000604661"/>
    </source>
</evidence>
<dbReference type="PROSITE" id="PS52016">
    <property type="entry name" value="TONB_DEPENDENT_REC_3"/>
    <property type="match status" value="1"/>
</dbReference>
<dbReference type="InterPro" id="IPR037066">
    <property type="entry name" value="Plug_dom_sf"/>
</dbReference>
<keyword evidence="4 13" id="KW-1134">Transmembrane beta strand</keyword>
<evidence type="ECO:0000259" key="16">
    <source>
        <dbReference type="Pfam" id="PF00593"/>
    </source>
</evidence>